<proteinExistence type="predicted"/>
<accession>A0A6A4QFA1</accession>
<name>A0A6A4QFA1_LUPAL</name>
<keyword evidence="2" id="KW-1185">Reference proteome</keyword>
<evidence type="ECO:0000313" key="1">
    <source>
        <dbReference type="EMBL" id="KAE9612303.1"/>
    </source>
</evidence>
<protein>
    <submittedName>
        <fullName evidence="1">Uncharacterized protein</fullName>
    </submittedName>
</protein>
<comment type="caution">
    <text evidence="1">The sequence shown here is derived from an EMBL/GenBank/DDBJ whole genome shotgun (WGS) entry which is preliminary data.</text>
</comment>
<dbReference type="EMBL" id="WOCE01000006">
    <property type="protein sequence ID" value="KAE9612303.1"/>
    <property type="molecule type" value="Genomic_DNA"/>
</dbReference>
<organism evidence="1 2">
    <name type="scientific">Lupinus albus</name>
    <name type="common">White lupine</name>
    <name type="synonym">Lupinus termis</name>
    <dbReference type="NCBI Taxonomy" id="3870"/>
    <lineage>
        <taxon>Eukaryota</taxon>
        <taxon>Viridiplantae</taxon>
        <taxon>Streptophyta</taxon>
        <taxon>Embryophyta</taxon>
        <taxon>Tracheophyta</taxon>
        <taxon>Spermatophyta</taxon>
        <taxon>Magnoliopsida</taxon>
        <taxon>eudicotyledons</taxon>
        <taxon>Gunneridae</taxon>
        <taxon>Pentapetalae</taxon>
        <taxon>rosids</taxon>
        <taxon>fabids</taxon>
        <taxon>Fabales</taxon>
        <taxon>Fabaceae</taxon>
        <taxon>Papilionoideae</taxon>
        <taxon>50 kb inversion clade</taxon>
        <taxon>genistoids sensu lato</taxon>
        <taxon>core genistoids</taxon>
        <taxon>Genisteae</taxon>
        <taxon>Lupinus</taxon>
    </lineage>
</organism>
<dbReference type="AlphaFoldDB" id="A0A6A4QFA1"/>
<sequence length="86" mass="10370">MFFSALGVDQNVINKYHYELIQVWVKNLIHVVGKYCWCIRHSERNYQIFKMPIPSSEGRLRNVLRFHSELMVTRSEINLRKYHNSS</sequence>
<evidence type="ECO:0000313" key="2">
    <source>
        <dbReference type="Proteomes" id="UP000447434"/>
    </source>
</evidence>
<gene>
    <name evidence="1" type="ORF">Lalb_Chr06g0171561</name>
</gene>
<dbReference type="Proteomes" id="UP000447434">
    <property type="component" value="Chromosome 6"/>
</dbReference>
<reference evidence="2" key="1">
    <citation type="journal article" date="2020" name="Nat. Commun.">
        <title>Genome sequence of the cluster root forming white lupin.</title>
        <authorList>
            <person name="Hufnagel B."/>
            <person name="Marques A."/>
            <person name="Soriano A."/>
            <person name="Marques L."/>
            <person name="Divol F."/>
            <person name="Doumas P."/>
            <person name="Sallet E."/>
            <person name="Mancinotti D."/>
            <person name="Carrere S."/>
            <person name="Marande W."/>
            <person name="Arribat S."/>
            <person name="Keller J."/>
            <person name="Huneau C."/>
            <person name="Blein T."/>
            <person name="Aime D."/>
            <person name="Laguerre M."/>
            <person name="Taylor J."/>
            <person name="Schubert V."/>
            <person name="Nelson M."/>
            <person name="Geu-Flores F."/>
            <person name="Crespi M."/>
            <person name="Gallardo-Guerrero K."/>
            <person name="Delaux P.-M."/>
            <person name="Salse J."/>
            <person name="Berges H."/>
            <person name="Guyot R."/>
            <person name="Gouzy J."/>
            <person name="Peret B."/>
        </authorList>
    </citation>
    <scope>NUCLEOTIDE SEQUENCE [LARGE SCALE GENOMIC DNA]</scope>
    <source>
        <strain evidence="2">cv. Amiga</strain>
    </source>
</reference>